<proteinExistence type="predicted"/>
<feature type="transmembrane region" description="Helical" evidence="1">
    <location>
        <begin position="182"/>
        <end position="201"/>
    </location>
</feature>
<feature type="transmembrane region" description="Helical" evidence="1">
    <location>
        <begin position="229"/>
        <end position="256"/>
    </location>
</feature>
<keyword evidence="3" id="KW-1185">Reference proteome</keyword>
<gene>
    <name evidence="2" type="ORF">D7M11_11835</name>
</gene>
<name>A0A3B0CJ00_9BACL</name>
<feature type="transmembrane region" description="Helical" evidence="1">
    <location>
        <begin position="153"/>
        <end position="170"/>
    </location>
</feature>
<feature type="transmembrane region" description="Helical" evidence="1">
    <location>
        <begin position="128"/>
        <end position="147"/>
    </location>
</feature>
<protein>
    <recommendedName>
        <fullName evidence="4">UDP-N-acetylmuramyl pentapeptide phosphotransferase</fullName>
    </recommendedName>
</protein>
<evidence type="ECO:0000313" key="2">
    <source>
        <dbReference type="EMBL" id="RKN84678.1"/>
    </source>
</evidence>
<keyword evidence="1" id="KW-1133">Transmembrane helix</keyword>
<dbReference type="Proteomes" id="UP000282311">
    <property type="component" value="Unassembled WGS sequence"/>
</dbReference>
<evidence type="ECO:0008006" key="4">
    <source>
        <dbReference type="Google" id="ProtNLM"/>
    </source>
</evidence>
<evidence type="ECO:0000313" key="3">
    <source>
        <dbReference type="Proteomes" id="UP000282311"/>
    </source>
</evidence>
<keyword evidence="1" id="KW-0812">Transmembrane</keyword>
<organism evidence="2 3">
    <name type="scientific">Paenibacillus ginsengarvi</name>
    <dbReference type="NCBI Taxonomy" id="400777"/>
    <lineage>
        <taxon>Bacteria</taxon>
        <taxon>Bacillati</taxon>
        <taxon>Bacillota</taxon>
        <taxon>Bacilli</taxon>
        <taxon>Bacillales</taxon>
        <taxon>Paenibacillaceae</taxon>
        <taxon>Paenibacillus</taxon>
    </lineage>
</organism>
<reference evidence="2 3" key="1">
    <citation type="journal article" date="2007" name="Int. J. Syst. Evol. Microbiol.">
        <title>Paenibacillus ginsengarvi sp. nov., isolated from soil from ginseng cultivation.</title>
        <authorList>
            <person name="Yoon M.H."/>
            <person name="Ten L.N."/>
            <person name="Im W.T."/>
        </authorList>
    </citation>
    <scope>NUCLEOTIDE SEQUENCE [LARGE SCALE GENOMIC DNA]</scope>
    <source>
        <strain evidence="2 3">KCTC 13059</strain>
    </source>
</reference>
<sequence length="285" mass="30851">MEQVRAMIATILLFLLLAAAARVALPVTLRFLREHRMTGRNYAGDEIPVGSGAVVAITLVLFYTAVSFLSGTGHLGYESVYPFLRGSIPGLLLVYAVGLLDDCVGERTVKGISGHWKRWRQTGTPSTGIIKTAGIILAALWVAMFSSEFWAEALFDWITIALAANALNLLDVRPGRAWKSFYCAAAVIAAANPAAILYTWLLPGVAGGTALLAGDLRGKHMLGDSGANVLGFMLGCSLVYAAPFWLQAVAFALLAAMHRTAERSSISAWIERHKWVQWLDRFGRV</sequence>
<dbReference type="EMBL" id="RBAH01000007">
    <property type="protein sequence ID" value="RKN84678.1"/>
    <property type="molecule type" value="Genomic_DNA"/>
</dbReference>
<comment type="caution">
    <text evidence="2">The sequence shown here is derived from an EMBL/GenBank/DDBJ whole genome shotgun (WGS) entry which is preliminary data.</text>
</comment>
<evidence type="ECO:0000256" key="1">
    <source>
        <dbReference type="SAM" id="Phobius"/>
    </source>
</evidence>
<feature type="transmembrane region" description="Helical" evidence="1">
    <location>
        <begin position="48"/>
        <end position="69"/>
    </location>
</feature>
<accession>A0A3B0CJ00</accession>
<keyword evidence="1" id="KW-0472">Membrane</keyword>
<dbReference type="AlphaFoldDB" id="A0A3B0CJ00"/>